<sequence length="62" mass="7080">MDSVHFKLKQINVNKLASESKAKPNEVDKLLAVEKFNLVLPHSLSLQKRTTRAKPNPNKKKE</sequence>
<feature type="non-terminal residue" evidence="1">
    <location>
        <position position="62"/>
    </location>
</feature>
<organism evidence="1 2">
    <name type="scientific">Pocillopora damicornis</name>
    <name type="common">Cauliflower coral</name>
    <name type="synonym">Millepora damicornis</name>
    <dbReference type="NCBI Taxonomy" id="46731"/>
    <lineage>
        <taxon>Eukaryota</taxon>
        <taxon>Metazoa</taxon>
        <taxon>Cnidaria</taxon>
        <taxon>Anthozoa</taxon>
        <taxon>Hexacorallia</taxon>
        <taxon>Scleractinia</taxon>
        <taxon>Astrocoeniina</taxon>
        <taxon>Pocilloporidae</taxon>
        <taxon>Pocillopora</taxon>
    </lineage>
</organism>
<dbReference type="AlphaFoldDB" id="A0A3M6V4Q0"/>
<proteinExistence type="predicted"/>
<evidence type="ECO:0000313" key="1">
    <source>
        <dbReference type="EMBL" id="RMX60881.1"/>
    </source>
</evidence>
<accession>A0A3M6V4Q0</accession>
<comment type="caution">
    <text evidence="1">The sequence shown here is derived from an EMBL/GenBank/DDBJ whole genome shotgun (WGS) entry which is preliminary data.</text>
</comment>
<reference evidence="1 2" key="1">
    <citation type="journal article" date="2018" name="Sci. Rep.">
        <title>Comparative analysis of the Pocillopora damicornis genome highlights role of immune system in coral evolution.</title>
        <authorList>
            <person name="Cunning R."/>
            <person name="Bay R.A."/>
            <person name="Gillette P."/>
            <person name="Baker A.C."/>
            <person name="Traylor-Knowles N."/>
        </authorList>
    </citation>
    <scope>NUCLEOTIDE SEQUENCE [LARGE SCALE GENOMIC DNA]</scope>
    <source>
        <strain evidence="1">RSMAS</strain>
        <tissue evidence="1">Whole animal</tissue>
    </source>
</reference>
<name>A0A3M6V4Q0_POCDA</name>
<gene>
    <name evidence="1" type="ORF">pdam_00003441</name>
</gene>
<dbReference type="Proteomes" id="UP000275408">
    <property type="component" value="Unassembled WGS sequence"/>
</dbReference>
<protein>
    <submittedName>
        <fullName evidence="1">Uncharacterized protein</fullName>
    </submittedName>
</protein>
<keyword evidence="2" id="KW-1185">Reference proteome</keyword>
<evidence type="ECO:0000313" key="2">
    <source>
        <dbReference type="Proteomes" id="UP000275408"/>
    </source>
</evidence>
<dbReference type="EMBL" id="RCHS01000098">
    <property type="protein sequence ID" value="RMX60881.1"/>
    <property type="molecule type" value="Genomic_DNA"/>
</dbReference>